<comment type="caution">
    <text evidence="1">The sequence shown here is derived from an EMBL/GenBank/DDBJ whole genome shotgun (WGS) entry which is preliminary data.</text>
</comment>
<name>A0A4Z1T4G4_GIAMU</name>
<protein>
    <submittedName>
        <fullName evidence="1">Uncharacterized protein</fullName>
    </submittedName>
</protein>
<dbReference type="VEuPathDB" id="GiardiaDB:GMRT_10084"/>
<dbReference type="EMBL" id="VDLU01000003">
    <property type="protein sequence ID" value="TNJ27947.1"/>
    <property type="molecule type" value="Genomic_DNA"/>
</dbReference>
<evidence type="ECO:0000313" key="2">
    <source>
        <dbReference type="Proteomes" id="UP000315496"/>
    </source>
</evidence>
<reference evidence="1 2" key="1">
    <citation type="submission" date="2019-05" db="EMBL/GenBank/DDBJ databases">
        <title>The compact genome of Giardia muris reveals important steps in the evolution of intestinal protozoan parasites.</title>
        <authorList>
            <person name="Xu F."/>
            <person name="Jimenez-Gonzalez A."/>
            <person name="Einarsson E."/>
            <person name="Astvaldsson A."/>
            <person name="Peirasmaki D."/>
            <person name="Eckmann L."/>
            <person name="Andersson J.O."/>
            <person name="Svard S.G."/>
            <person name="Jerlstrom-Hultqvist J."/>
        </authorList>
    </citation>
    <scope>NUCLEOTIDE SEQUENCE [LARGE SCALE GENOMIC DNA]</scope>
    <source>
        <strain evidence="1 2">Roberts-Thomson</strain>
    </source>
</reference>
<keyword evidence="2" id="KW-1185">Reference proteome</keyword>
<organism evidence="1 2">
    <name type="scientific">Giardia muris</name>
    <dbReference type="NCBI Taxonomy" id="5742"/>
    <lineage>
        <taxon>Eukaryota</taxon>
        <taxon>Metamonada</taxon>
        <taxon>Diplomonadida</taxon>
        <taxon>Hexamitidae</taxon>
        <taxon>Giardiinae</taxon>
        <taxon>Giardia</taxon>
    </lineage>
</organism>
<evidence type="ECO:0000313" key="1">
    <source>
        <dbReference type="EMBL" id="TNJ27947.1"/>
    </source>
</evidence>
<dbReference type="Proteomes" id="UP000315496">
    <property type="component" value="Chromosome 3"/>
</dbReference>
<accession>A0A4Z1T4G4</accession>
<gene>
    <name evidence="1" type="ORF">GMRT_10084</name>
</gene>
<sequence>MNLSQLIGDAIQTLAYDRGISVMTTDAMNRLCSIVEHILLTESRPLFIGNRTFRTGVRSTPNDIFYSFVMNLVKNPSSQPIFIQFLSNVAPKPANFIHACRGVECMPPLQVYELGLTPTIVSTQSVVPEEETAFAGQFRNEWLLPDFQIDEQEYTLTPEPEERSHDVELGYVEFNDDMALVESVEPENEPLLKVIATKEDMRLHTPNWDLLPLELSDFTAMCQSCEDLHVRYQNAPPLPTMESQFNRISPFTVPIAPAHRAHGGYGPALTRLLERNCNLGCRKSRGDP</sequence>
<proteinExistence type="predicted"/>
<dbReference type="AlphaFoldDB" id="A0A4Z1T4G4"/>